<evidence type="ECO:0000313" key="6">
    <source>
        <dbReference type="Proteomes" id="UP000282076"/>
    </source>
</evidence>
<evidence type="ECO:0000259" key="4">
    <source>
        <dbReference type="Pfam" id="PF12708"/>
    </source>
</evidence>
<comment type="caution">
    <text evidence="5">The sequence shown here is derived from an EMBL/GenBank/DDBJ whole genome shotgun (WGS) entry which is preliminary data.</text>
</comment>
<keyword evidence="2" id="KW-0812">Transmembrane</keyword>
<keyword evidence="2" id="KW-1133">Transmembrane helix</keyword>
<feature type="domain" description="Rhamnogalacturonase A/B/Epimerase-like pectate lyase" evidence="4">
    <location>
        <begin position="480"/>
        <end position="549"/>
    </location>
</feature>
<feature type="signal peptide" evidence="3">
    <location>
        <begin position="1"/>
        <end position="22"/>
    </location>
</feature>
<dbReference type="RefSeq" id="WP_120978672.1">
    <property type="nucleotide sequence ID" value="NZ_RBZM01000008.1"/>
</dbReference>
<feature type="domain" description="Rhamnogalacturonase A/B/Epimerase-like pectate lyase" evidence="4">
    <location>
        <begin position="56"/>
        <end position="116"/>
    </location>
</feature>
<protein>
    <submittedName>
        <fullName evidence="5">Carbohydrate-binding protein</fullName>
    </submittedName>
</protein>
<dbReference type="InterPro" id="IPR024535">
    <property type="entry name" value="RHGA/B-epi-like_pectate_lyase"/>
</dbReference>
<keyword evidence="3" id="KW-0732">Signal</keyword>
<keyword evidence="6" id="KW-1185">Reference proteome</keyword>
<feature type="chain" id="PRO_5038710079" evidence="3">
    <location>
        <begin position="23"/>
        <end position="952"/>
    </location>
</feature>
<reference evidence="5 6" key="1">
    <citation type="submission" date="2018-10" db="EMBL/GenBank/DDBJ databases">
        <title>Cohnella sp. M2MS4P-1, whole genome shotgun sequence.</title>
        <authorList>
            <person name="Tuo L."/>
        </authorList>
    </citation>
    <scope>NUCLEOTIDE SEQUENCE [LARGE SCALE GENOMIC DNA]</scope>
    <source>
        <strain evidence="5 6">M2MS4P-1</strain>
    </source>
</reference>
<organism evidence="5 6">
    <name type="scientific">Cohnella endophytica</name>
    <dbReference type="NCBI Taxonomy" id="2419778"/>
    <lineage>
        <taxon>Bacteria</taxon>
        <taxon>Bacillati</taxon>
        <taxon>Bacillota</taxon>
        <taxon>Bacilli</taxon>
        <taxon>Bacillales</taxon>
        <taxon>Paenibacillaceae</taxon>
        <taxon>Cohnella</taxon>
    </lineage>
</organism>
<sequence>MIRKLSRLIVAVLLFTSISTLAPIPGRSASAADAPPKWQLVQTKYETADTFVAAYSVKDFGATGDGVTDVTAVFQELLDSLGRLGGGTLFVPEGKYVIKGTLEIPKGVTLRGEWSKPVRGQPIQGTILMAYSGRGDEEATPFIRMVTSGAVRDLSIWYPEQLPDSITPYPPAIEFGKPNYFGNEFNNAKNVTFVNAYSGLVFSRKNGGTGPTLNGIYGTPLSRGVEIDNIVDVGRIEWIDFSPDYWSGSGLPNAPAKGSAFEQWIRDNGTGIVMRRNDWSYTGYITVDGYNKGFHLAPSITSEGAAPNGHNYELTFTRNRTAIDFEVAADVGVMFTNVHIRDGETGISVGPSANGVIQLSGIDVDADTALQVNAASKAKVLLRQSKIERGEVAISGGTFMPSDSDFDNAAPQIRLLDNARGIVTGNRFKEKADIENASKFLTTIDHEPVGMAKLPTFPTIAAETHKPARMALYVVTDAPFGAKNDGTTDNTSAIQKALDRAASDGGGVVFLPPGKYKVAGHLTVPTGVELKGSVDNSTVPTGPGSILEAYADRGNPNGEPFVKLSEGSGLRGITFNYPEQLATQLPNVAAYPYAIRATGKDVYIVNVGLRAVYSGIDLYTNKTDGHFVDFVTGHVFKTGIRVGGGTEGGLISNLQFNQLVYAAGRESKFGTWPNSPAGDSKAVYDYGFNNLAFMILGDVKDETLYNNFHYGSAKGLVLTAENGRGPTGVSVGLGVDGSRKSILLEATGEEGFDFVDTQIVSIGGGEDTRYVEASPAFAGEVRLFGADFWGNPGTGILLDGGTVSLQLANFANPGEYGFAKLTNASRLRLDSSVVSSARSLLNVGGESRLFARSSIIDAGSAYLKKMGEWRNNQSNLAFAKPPGGETVSPSPGPSAAQASPPPSTIVADPAVSSHGNSDRALWLVAGGIVLLLAAGALAVYVYRRKSRSTPSS</sequence>
<dbReference type="SUPFAM" id="SSF51126">
    <property type="entry name" value="Pectin lyase-like"/>
    <property type="match status" value="2"/>
</dbReference>
<dbReference type="EMBL" id="RBZM01000008">
    <property type="protein sequence ID" value="RKP49988.1"/>
    <property type="molecule type" value="Genomic_DNA"/>
</dbReference>
<dbReference type="InterPro" id="IPR011050">
    <property type="entry name" value="Pectin_lyase_fold/virulence"/>
</dbReference>
<evidence type="ECO:0000256" key="1">
    <source>
        <dbReference type="SAM" id="MobiDB-lite"/>
    </source>
</evidence>
<evidence type="ECO:0000313" key="5">
    <source>
        <dbReference type="EMBL" id="RKP49988.1"/>
    </source>
</evidence>
<dbReference type="InterPro" id="IPR051801">
    <property type="entry name" value="GH28_Enzymes"/>
</dbReference>
<evidence type="ECO:0000256" key="3">
    <source>
        <dbReference type="SAM" id="SignalP"/>
    </source>
</evidence>
<proteinExistence type="predicted"/>
<feature type="transmembrane region" description="Helical" evidence="2">
    <location>
        <begin position="920"/>
        <end position="942"/>
    </location>
</feature>
<dbReference type="InterPro" id="IPR012334">
    <property type="entry name" value="Pectin_lyas_fold"/>
</dbReference>
<dbReference type="AlphaFoldDB" id="A0A494XHI0"/>
<dbReference type="Pfam" id="PF12708">
    <property type="entry name" value="Pect-lyase_RHGA_epim"/>
    <property type="match status" value="2"/>
</dbReference>
<dbReference type="Proteomes" id="UP000282076">
    <property type="component" value="Unassembled WGS sequence"/>
</dbReference>
<feature type="region of interest" description="Disordered" evidence="1">
    <location>
        <begin position="874"/>
        <end position="911"/>
    </location>
</feature>
<dbReference type="PANTHER" id="PTHR31339">
    <property type="entry name" value="PECTIN LYASE-RELATED"/>
    <property type="match status" value="1"/>
</dbReference>
<gene>
    <name evidence="5" type="ORF">D7Z26_19420</name>
</gene>
<accession>A0A494XHI0</accession>
<keyword evidence="2" id="KW-0472">Membrane</keyword>
<evidence type="ECO:0000256" key="2">
    <source>
        <dbReference type="SAM" id="Phobius"/>
    </source>
</evidence>
<dbReference type="OrthoDB" id="9795222at2"/>
<name>A0A494XHI0_9BACL</name>
<dbReference type="Gene3D" id="2.160.20.10">
    <property type="entry name" value="Single-stranded right-handed beta-helix, Pectin lyase-like"/>
    <property type="match status" value="2"/>
</dbReference>